<dbReference type="PANTHER" id="PTHR14226:SF78">
    <property type="entry name" value="SLR0060 PROTEIN"/>
    <property type="match status" value="1"/>
</dbReference>
<feature type="short sequence motif" description="DGA/G" evidence="4">
    <location>
        <begin position="156"/>
        <end position="158"/>
    </location>
</feature>
<dbReference type="SUPFAM" id="SSF52151">
    <property type="entry name" value="FabD/lysophospholipase-like"/>
    <property type="match status" value="1"/>
</dbReference>
<feature type="domain" description="PNPLA" evidence="5">
    <location>
        <begin position="11"/>
        <end position="169"/>
    </location>
</feature>
<comment type="caution">
    <text evidence="6">The sequence shown here is derived from an EMBL/GenBank/DDBJ whole genome shotgun (WGS) entry which is preliminary data.</text>
</comment>
<dbReference type="RefSeq" id="WP_205523860.1">
    <property type="nucleotide sequence ID" value="NZ_JBCLPP010000011.1"/>
</dbReference>
<proteinExistence type="predicted"/>
<dbReference type="EMBL" id="JBCLPP010000011">
    <property type="protein sequence ID" value="MEY8245028.1"/>
    <property type="molecule type" value="Genomic_DNA"/>
</dbReference>
<evidence type="ECO:0000256" key="4">
    <source>
        <dbReference type="PROSITE-ProRule" id="PRU01161"/>
    </source>
</evidence>
<evidence type="ECO:0000313" key="6">
    <source>
        <dbReference type="EMBL" id="MEY8245028.1"/>
    </source>
</evidence>
<dbReference type="InterPro" id="IPR002641">
    <property type="entry name" value="PNPLA_dom"/>
</dbReference>
<organism evidence="6 7">
    <name type="scientific">Heminiphilus faecis</name>
    <dbReference type="NCBI Taxonomy" id="2601703"/>
    <lineage>
        <taxon>Bacteria</taxon>
        <taxon>Pseudomonadati</taxon>
        <taxon>Bacteroidota</taxon>
        <taxon>Bacteroidia</taxon>
        <taxon>Bacteroidales</taxon>
        <taxon>Muribaculaceae</taxon>
        <taxon>Heminiphilus</taxon>
    </lineage>
</organism>
<dbReference type="Gene3D" id="3.40.1090.10">
    <property type="entry name" value="Cytosolic phospholipase A2 catalytic domain"/>
    <property type="match status" value="2"/>
</dbReference>
<reference evidence="6 7" key="1">
    <citation type="submission" date="2024-03" db="EMBL/GenBank/DDBJ databases">
        <title>Mouse gut bacterial collection (mGBC) of GemPharmatech.</title>
        <authorList>
            <person name="He Y."/>
            <person name="Dong L."/>
            <person name="Wu D."/>
            <person name="Gao X."/>
            <person name="Lin Z."/>
        </authorList>
    </citation>
    <scope>NUCLEOTIDE SEQUENCE [LARGE SCALE GENOMIC DNA]</scope>
    <source>
        <strain evidence="6 7">54-13</strain>
    </source>
</reference>
<accession>A0ABV4CUG4</accession>
<dbReference type="Proteomes" id="UP001565200">
    <property type="component" value="Unassembled WGS sequence"/>
</dbReference>
<keyword evidence="3 4" id="KW-0443">Lipid metabolism</keyword>
<feature type="short sequence motif" description="GXSXG" evidence="4">
    <location>
        <begin position="42"/>
        <end position="46"/>
    </location>
</feature>
<dbReference type="Pfam" id="PF01734">
    <property type="entry name" value="Patatin"/>
    <property type="match status" value="1"/>
</dbReference>
<evidence type="ECO:0000313" key="7">
    <source>
        <dbReference type="Proteomes" id="UP001565200"/>
    </source>
</evidence>
<sequence length="259" mass="28140">MAKNKPYKIGLALSGGGARGFAHLGALYALDELGVKPDIIAGVSAGSIAAAMYGSGLAPLEIMKLFYNNKFSDFCEISVPKDGFFKMNGFKSFLRKSLAVERLEDCKMPTVICATDLDHCVPVQWREGIIADRVMASCAMPIVFKPVRIDGANYVDGGVLHNLPSWAIRDECEYLIGVNVSPLVKGKAYNGTIIDVAQRTYHLMARTNAVGDIKLCDLVVSTEAIADLKVFNLHEKERVFKSGYKCAKEALLKSGLVNV</sequence>
<feature type="short sequence motif" description="GXGXXG" evidence="4">
    <location>
        <begin position="15"/>
        <end position="20"/>
    </location>
</feature>
<dbReference type="InterPro" id="IPR016035">
    <property type="entry name" value="Acyl_Trfase/lysoPLipase"/>
</dbReference>
<feature type="active site" description="Nucleophile" evidence="4">
    <location>
        <position position="44"/>
    </location>
</feature>
<feature type="active site" description="Proton acceptor" evidence="4">
    <location>
        <position position="156"/>
    </location>
</feature>
<name>A0ABV4CUG4_9BACT</name>
<dbReference type="PROSITE" id="PS51635">
    <property type="entry name" value="PNPLA"/>
    <property type="match status" value="1"/>
</dbReference>
<keyword evidence="2 4" id="KW-0442">Lipid degradation</keyword>
<keyword evidence="1 4" id="KW-0378">Hydrolase</keyword>
<evidence type="ECO:0000256" key="1">
    <source>
        <dbReference type="ARBA" id="ARBA00022801"/>
    </source>
</evidence>
<dbReference type="InterPro" id="IPR050301">
    <property type="entry name" value="NTE"/>
</dbReference>
<evidence type="ECO:0000256" key="2">
    <source>
        <dbReference type="ARBA" id="ARBA00022963"/>
    </source>
</evidence>
<dbReference type="PANTHER" id="PTHR14226">
    <property type="entry name" value="NEUROPATHY TARGET ESTERASE/SWISS CHEESE D.MELANOGASTER"/>
    <property type="match status" value="1"/>
</dbReference>
<dbReference type="CDD" id="cd07205">
    <property type="entry name" value="Pat_PNPLA6_PNPLA7_NTE1_like"/>
    <property type="match status" value="1"/>
</dbReference>
<gene>
    <name evidence="6" type="ORF">AAK873_05275</name>
</gene>
<evidence type="ECO:0000256" key="3">
    <source>
        <dbReference type="ARBA" id="ARBA00023098"/>
    </source>
</evidence>
<protein>
    <submittedName>
        <fullName evidence="6">Patatin-like phospholipase family protein</fullName>
    </submittedName>
</protein>
<keyword evidence="7" id="KW-1185">Reference proteome</keyword>
<evidence type="ECO:0000259" key="5">
    <source>
        <dbReference type="PROSITE" id="PS51635"/>
    </source>
</evidence>